<proteinExistence type="predicted"/>
<organism evidence="2 3">
    <name type="scientific">Pedobacter cryoconitis</name>
    <dbReference type="NCBI Taxonomy" id="188932"/>
    <lineage>
        <taxon>Bacteria</taxon>
        <taxon>Pseudomonadati</taxon>
        <taxon>Bacteroidota</taxon>
        <taxon>Sphingobacteriia</taxon>
        <taxon>Sphingobacteriales</taxon>
        <taxon>Sphingobacteriaceae</taxon>
        <taxon>Pedobacter</taxon>
    </lineage>
</organism>
<dbReference type="Proteomes" id="UP000071561">
    <property type="component" value="Chromosome"/>
</dbReference>
<protein>
    <submittedName>
        <fullName evidence="2">Ketosteroid isomerase</fullName>
    </submittedName>
</protein>
<dbReference type="PATRIC" id="fig|188932.3.peg.2749"/>
<keyword evidence="2" id="KW-0413">Isomerase</keyword>
<dbReference type="SUPFAM" id="SSF54427">
    <property type="entry name" value="NTF2-like"/>
    <property type="match status" value="1"/>
</dbReference>
<accession>A0A127VDZ4</accession>
<sequence>MRNWDDEIRTIELYSSNAGKLIDNGERLAIKLYGSTPDSSITEPVHIQKQTKMKNATILHKANEFVKKGNYESFLVYCTQDTKWFFVGERILEGRDKVREYMKEFYLEPPVFTVEKTIEDGNYVTVTGEITLKAANGTYNHYDYCDIWRFENGKIAELKAFVIEKKS</sequence>
<dbReference type="GO" id="GO:0016853">
    <property type="term" value="F:isomerase activity"/>
    <property type="evidence" value="ECO:0007669"/>
    <property type="project" value="UniProtKB-KW"/>
</dbReference>
<dbReference type="Pfam" id="PF12680">
    <property type="entry name" value="SnoaL_2"/>
    <property type="match status" value="1"/>
</dbReference>
<evidence type="ECO:0000259" key="1">
    <source>
        <dbReference type="Pfam" id="PF12680"/>
    </source>
</evidence>
<evidence type="ECO:0000313" key="2">
    <source>
        <dbReference type="EMBL" id="AMP99524.1"/>
    </source>
</evidence>
<dbReference type="EMBL" id="CP014504">
    <property type="protein sequence ID" value="AMP99524.1"/>
    <property type="molecule type" value="Genomic_DNA"/>
</dbReference>
<name>A0A127VDZ4_9SPHI</name>
<feature type="domain" description="SnoaL-like" evidence="1">
    <location>
        <begin position="64"/>
        <end position="157"/>
    </location>
</feature>
<dbReference type="KEGG" id="pcm:AY601_2637"/>
<gene>
    <name evidence="2" type="ORF">AY601_2637</name>
</gene>
<dbReference type="InterPro" id="IPR037401">
    <property type="entry name" value="SnoaL-like"/>
</dbReference>
<reference evidence="2 3" key="1">
    <citation type="submission" date="2016-03" db="EMBL/GenBank/DDBJ databases">
        <title>Complete genome sequence of Pedobacter cryoconitis PAMC 27485.</title>
        <authorList>
            <person name="Lee J."/>
            <person name="Kim O.-S."/>
        </authorList>
    </citation>
    <scope>NUCLEOTIDE SEQUENCE [LARGE SCALE GENOMIC DNA]</scope>
    <source>
        <strain evidence="2 3">PAMC 27485</strain>
    </source>
</reference>
<dbReference type="InterPro" id="IPR032710">
    <property type="entry name" value="NTF2-like_dom_sf"/>
</dbReference>
<keyword evidence="3" id="KW-1185">Reference proteome</keyword>
<dbReference type="Gene3D" id="3.10.450.50">
    <property type="match status" value="1"/>
</dbReference>
<evidence type="ECO:0000313" key="3">
    <source>
        <dbReference type="Proteomes" id="UP000071561"/>
    </source>
</evidence>
<dbReference type="AlphaFoldDB" id="A0A127VDZ4"/>